<evidence type="ECO:0000256" key="7">
    <source>
        <dbReference type="ARBA" id="ARBA00023004"/>
    </source>
</evidence>
<dbReference type="InterPro" id="IPR003439">
    <property type="entry name" value="ABC_transporter-like_ATP-bd"/>
</dbReference>
<evidence type="ECO:0000256" key="6">
    <source>
        <dbReference type="ARBA" id="ARBA00022840"/>
    </source>
</evidence>
<protein>
    <submittedName>
        <fullName evidence="11">ABC transporter ATP-binding protein</fullName>
    </submittedName>
</protein>
<dbReference type="InterPro" id="IPR003593">
    <property type="entry name" value="AAA+_ATPase"/>
</dbReference>
<evidence type="ECO:0000256" key="3">
    <source>
        <dbReference type="ARBA" id="ARBA00022475"/>
    </source>
</evidence>
<dbReference type="KEGG" id="oxy:HCG48_08125"/>
<sequence length="264" mass="29372">MIAATDWAIRAINLKISYDDLAIVSDLSIDIEMGKITALIGPNGSGKSTVLRTIARLLKPERGLIYLNGKNIAKMPTQAIARELAMLPQSPDIPAGITVWELIGYGRYPHRSLLGTLSRQDKIAMEWALEMTRLQSLRDRAVDTLSGGERQRAWIALALAQKTGILLLDEPTTFLDIRHQLDILSLVKSLNREQQITVVWVLHELNQAAAYSDRMIMFRSGEIMSMGTPAQVMTPEKILEVFGVKMTVIPHPVNGLPTCFPINY</sequence>
<dbReference type="PROSITE" id="PS50893">
    <property type="entry name" value="ABC_TRANSPORTER_2"/>
    <property type="match status" value="1"/>
</dbReference>
<dbReference type="GO" id="GO:0005524">
    <property type="term" value="F:ATP binding"/>
    <property type="evidence" value="ECO:0007669"/>
    <property type="project" value="UniProtKB-KW"/>
</dbReference>
<keyword evidence="9" id="KW-0472">Membrane</keyword>
<dbReference type="RefSeq" id="WP_168568707.1">
    <property type="nucleotide sequence ID" value="NZ_CP051167.1"/>
</dbReference>
<dbReference type="AlphaFoldDB" id="A0A6H1TVD2"/>
<comment type="subcellular location">
    <subcellularLocation>
        <location evidence="1">Cell membrane</location>
        <topology evidence="1">Peripheral membrane protein</topology>
    </subcellularLocation>
</comment>
<dbReference type="Pfam" id="PF00005">
    <property type="entry name" value="ABC_tran"/>
    <property type="match status" value="1"/>
</dbReference>
<keyword evidence="3" id="KW-1003">Cell membrane</keyword>
<organism evidence="11 12">
    <name type="scientific">Oxynema aestuarii AP17</name>
    <dbReference type="NCBI Taxonomy" id="2064643"/>
    <lineage>
        <taxon>Bacteria</taxon>
        <taxon>Bacillati</taxon>
        <taxon>Cyanobacteriota</taxon>
        <taxon>Cyanophyceae</taxon>
        <taxon>Oscillatoriophycideae</taxon>
        <taxon>Oscillatoriales</taxon>
        <taxon>Oscillatoriaceae</taxon>
        <taxon>Oxynema</taxon>
        <taxon>Oxynema aestuarii</taxon>
    </lineage>
</organism>
<feature type="domain" description="ABC transporter" evidence="10">
    <location>
        <begin position="9"/>
        <end position="245"/>
    </location>
</feature>
<keyword evidence="2" id="KW-0813">Transport</keyword>
<dbReference type="PROSITE" id="PS00211">
    <property type="entry name" value="ABC_TRANSPORTER_1"/>
    <property type="match status" value="1"/>
</dbReference>
<accession>A0A6H1TVD2</accession>
<proteinExistence type="predicted"/>
<evidence type="ECO:0000259" key="10">
    <source>
        <dbReference type="PROSITE" id="PS50893"/>
    </source>
</evidence>
<dbReference type="EMBL" id="CP051167">
    <property type="protein sequence ID" value="QIZ70552.1"/>
    <property type="molecule type" value="Genomic_DNA"/>
</dbReference>
<dbReference type="PANTHER" id="PTHR42771">
    <property type="entry name" value="IRON(3+)-HYDROXAMATE IMPORT ATP-BINDING PROTEIN FHUC"/>
    <property type="match status" value="1"/>
</dbReference>
<dbReference type="PANTHER" id="PTHR42771:SF2">
    <property type="entry name" value="IRON(3+)-HYDROXAMATE IMPORT ATP-BINDING PROTEIN FHUC"/>
    <property type="match status" value="1"/>
</dbReference>
<dbReference type="SMART" id="SM00382">
    <property type="entry name" value="AAA"/>
    <property type="match status" value="1"/>
</dbReference>
<dbReference type="GO" id="GO:0005886">
    <property type="term" value="C:plasma membrane"/>
    <property type="evidence" value="ECO:0007669"/>
    <property type="project" value="UniProtKB-SubCell"/>
</dbReference>
<evidence type="ECO:0000256" key="8">
    <source>
        <dbReference type="ARBA" id="ARBA00023065"/>
    </source>
</evidence>
<evidence type="ECO:0000256" key="2">
    <source>
        <dbReference type="ARBA" id="ARBA00022448"/>
    </source>
</evidence>
<evidence type="ECO:0000256" key="5">
    <source>
        <dbReference type="ARBA" id="ARBA00022741"/>
    </source>
</evidence>
<reference evidence="11 12" key="1">
    <citation type="submission" date="2020-04" db="EMBL/GenBank/DDBJ databases">
        <authorList>
            <person name="Basu S."/>
            <person name="Maruthanayagam V."/>
            <person name="Chakraborty S."/>
            <person name="Pramanik A."/>
            <person name="Mukherjee J."/>
            <person name="Brink B."/>
        </authorList>
    </citation>
    <scope>NUCLEOTIDE SEQUENCE [LARGE SCALE GENOMIC DNA]</scope>
    <source>
        <strain evidence="11 12">AP17</strain>
    </source>
</reference>
<name>A0A6H1TVD2_9CYAN</name>
<dbReference type="InterPro" id="IPR027417">
    <property type="entry name" value="P-loop_NTPase"/>
</dbReference>
<evidence type="ECO:0000256" key="4">
    <source>
        <dbReference type="ARBA" id="ARBA00022496"/>
    </source>
</evidence>
<dbReference type="CDD" id="cd03214">
    <property type="entry name" value="ABC_Iron-Siderophores_B12_Hemin"/>
    <property type="match status" value="1"/>
</dbReference>
<dbReference type="GO" id="GO:0006826">
    <property type="term" value="P:iron ion transport"/>
    <property type="evidence" value="ECO:0007669"/>
    <property type="project" value="UniProtKB-KW"/>
</dbReference>
<dbReference type="SUPFAM" id="SSF52540">
    <property type="entry name" value="P-loop containing nucleoside triphosphate hydrolases"/>
    <property type="match status" value="1"/>
</dbReference>
<gene>
    <name evidence="11" type="ORF">HCG48_08125</name>
</gene>
<dbReference type="GO" id="GO:0016887">
    <property type="term" value="F:ATP hydrolysis activity"/>
    <property type="evidence" value="ECO:0007669"/>
    <property type="project" value="InterPro"/>
</dbReference>
<dbReference type="Gene3D" id="3.40.50.300">
    <property type="entry name" value="P-loop containing nucleotide triphosphate hydrolases"/>
    <property type="match status" value="1"/>
</dbReference>
<keyword evidence="4" id="KW-0410">Iron transport</keyword>
<dbReference type="Proteomes" id="UP000500857">
    <property type="component" value="Chromosome"/>
</dbReference>
<evidence type="ECO:0000256" key="1">
    <source>
        <dbReference type="ARBA" id="ARBA00004202"/>
    </source>
</evidence>
<evidence type="ECO:0000313" key="11">
    <source>
        <dbReference type="EMBL" id="QIZ70552.1"/>
    </source>
</evidence>
<dbReference type="InterPro" id="IPR051535">
    <property type="entry name" value="Siderophore_ABC-ATPase"/>
</dbReference>
<keyword evidence="6 11" id="KW-0067">ATP-binding</keyword>
<evidence type="ECO:0000313" key="12">
    <source>
        <dbReference type="Proteomes" id="UP000500857"/>
    </source>
</evidence>
<evidence type="ECO:0000256" key="9">
    <source>
        <dbReference type="ARBA" id="ARBA00023136"/>
    </source>
</evidence>
<keyword evidence="8" id="KW-0406">Ion transport</keyword>
<keyword evidence="7" id="KW-0408">Iron</keyword>
<dbReference type="FunFam" id="3.40.50.300:FF:000134">
    <property type="entry name" value="Iron-enterobactin ABC transporter ATP-binding protein"/>
    <property type="match status" value="1"/>
</dbReference>
<keyword evidence="12" id="KW-1185">Reference proteome</keyword>
<keyword evidence="5" id="KW-0547">Nucleotide-binding</keyword>
<dbReference type="InterPro" id="IPR017871">
    <property type="entry name" value="ABC_transporter-like_CS"/>
</dbReference>